<feature type="region of interest" description="Disordered" evidence="12">
    <location>
        <begin position="627"/>
        <end position="662"/>
    </location>
</feature>
<evidence type="ECO:0000256" key="5">
    <source>
        <dbReference type="ARBA" id="ARBA00022701"/>
    </source>
</evidence>
<keyword evidence="6" id="KW-0677">Repeat</keyword>
<evidence type="ECO:0000256" key="11">
    <source>
        <dbReference type="PROSITE-ProRule" id="PRU00221"/>
    </source>
</evidence>
<evidence type="ECO:0000256" key="4">
    <source>
        <dbReference type="ARBA" id="ARBA00022574"/>
    </source>
</evidence>
<dbReference type="PROSITE" id="PS50294">
    <property type="entry name" value="WD_REPEATS_REGION"/>
    <property type="match status" value="1"/>
</dbReference>
<dbReference type="InterPro" id="IPR003409">
    <property type="entry name" value="MORN"/>
</dbReference>
<dbReference type="PANTHER" id="PTHR12442:SF11">
    <property type="entry name" value="DYNEIN AXONEMAL INTERMEDIATE CHAIN 1"/>
    <property type="match status" value="1"/>
</dbReference>
<dbReference type="OMA" id="VWEDMRA"/>
<dbReference type="SUPFAM" id="SSF50978">
    <property type="entry name" value="WD40 repeat-like"/>
    <property type="match status" value="1"/>
</dbReference>
<evidence type="ECO:0008006" key="15">
    <source>
        <dbReference type="Google" id="ProtNLM"/>
    </source>
</evidence>
<keyword evidence="9" id="KW-0206">Cytoskeleton</keyword>
<dbReference type="InterPro" id="IPR015943">
    <property type="entry name" value="WD40/YVTN_repeat-like_dom_sf"/>
</dbReference>
<dbReference type="FunFam" id="2.130.10.10:FF:001467">
    <property type="entry name" value="Flagellar outer dynein arm intermediate chain 1"/>
    <property type="match status" value="1"/>
</dbReference>
<dbReference type="SMART" id="SM00320">
    <property type="entry name" value="WD40"/>
    <property type="match status" value="4"/>
</dbReference>
<keyword evidence="4 11" id="KW-0853">WD repeat</keyword>
<feature type="repeat" description="WD" evidence="11">
    <location>
        <begin position="500"/>
        <end position="542"/>
    </location>
</feature>
<dbReference type="SMART" id="SM00698">
    <property type="entry name" value="MORN"/>
    <property type="match status" value="3"/>
</dbReference>
<evidence type="ECO:0000256" key="6">
    <source>
        <dbReference type="ARBA" id="ARBA00022737"/>
    </source>
</evidence>
<sequence length="819" mass="95235">MPPRPQPGKNLQQKKQLANAARQQRPIMRRNSNKIDMNDQDLNDEDLDQLQDGNKNQYEASKLTAEELNKPMPSKMLVPNNPNAPKNIAIYDYHQRKFKIDELVEQTIVHFSIDGDYIWKESNEYQVQEAIQDMKKQLIKEAKSKQEQEEPGIVQDEEAIKQTLRNKFNYNTRECQTINPITRERGISTEPPPSDSIYGNITQWGIFDAYMQFLLKENQQENTNKKKDNDNENQEQTMYSSSFKRCCKIMERMVVQNDQADKYYDYRYYWNTGDNQEAPGKIEGHLLPIWRFSNEKQRKKNVTSICWNPRYPDLFAVSLGSYDFTKQRMGLICLYSLKNTTHPEYAYNCEAGVMCLDFHPKSAALLAVGLYDGTVLVYDIRNKHKKPIYQSTVRNHKHTDPVWQVKWNPDISKNYNFYSVSSDGRVMNWILMKNKLEPEEVILLRLVGNKNDEESTLIGLACGLCFDFNKFEPHIFLVGTEEGNIHKCSRAYSGQYQETYKGHLLAVYKVKWNNYHPRTFISASADWTVRIWDSKYTEQIMCFDLTMQVVDAVWAPYSSTVFACATMDKVLVYDLNVDKHKKIGEQKIVKQPKLTNLAFNYRDKIILVGDSHGGVTLVKLSPNLCKSGPETKQVDDKEKDKKQGQGPPGQASQAHKEEQQLTQEQLEQYESYRKQKMFDIDSIDKSKFVCYQLPDESIYFGEIAHINDQGIILDPSEASKGKPIRHGFGIQLFGTKQENLLCKYEGYWDKDRQHGLCKCYYPDKSFYEGNMKYGVKEGQGTFVWPNGDEYGGTWRNNRFEGGGTFKHHEVLFFNLKNNQ</sequence>
<dbReference type="SUPFAM" id="SSF82185">
    <property type="entry name" value="Histone H3 K4-specific methyltransferase SET7/9 N-terminal domain"/>
    <property type="match status" value="1"/>
</dbReference>
<dbReference type="GeneID" id="14903293"/>
<evidence type="ECO:0000256" key="3">
    <source>
        <dbReference type="ARBA" id="ARBA00022490"/>
    </source>
</evidence>
<dbReference type="GO" id="GO:0003341">
    <property type="term" value="P:cilium movement"/>
    <property type="evidence" value="ECO:0007669"/>
    <property type="project" value="TreeGrafter"/>
</dbReference>
<dbReference type="InterPro" id="IPR050687">
    <property type="entry name" value="Dynein_IC"/>
</dbReference>
<dbReference type="GO" id="GO:0045504">
    <property type="term" value="F:dynein heavy chain binding"/>
    <property type="evidence" value="ECO:0007669"/>
    <property type="project" value="TreeGrafter"/>
</dbReference>
<dbReference type="OrthoDB" id="24670at2759"/>
<evidence type="ECO:0000256" key="8">
    <source>
        <dbReference type="ARBA" id="ARBA00023175"/>
    </source>
</evidence>
<dbReference type="RefSeq" id="XP_004024120.1">
    <property type="nucleotide sequence ID" value="XM_004024071.1"/>
</dbReference>
<evidence type="ECO:0000256" key="1">
    <source>
        <dbReference type="ARBA" id="ARBA00004430"/>
    </source>
</evidence>
<dbReference type="Gene3D" id="2.130.10.10">
    <property type="entry name" value="YVTN repeat-like/Quinoprotein amine dehydrogenase"/>
    <property type="match status" value="2"/>
</dbReference>
<name>G0R5M8_ICHMU</name>
<evidence type="ECO:0000256" key="7">
    <source>
        <dbReference type="ARBA" id="ARBA00023017"/>
    </source>
</evidence>
<evidence type="ECO:0000256" key="12">
    <source>
        <dbReference type="SAM" id="MobiDB-lite"/>
    </source>
</evidence>
<dbReference type="InterPro" id="IPR001680">
    <property type="entry name" value="WD40_rpt"/>
</dbReference>
<gene>
    <name evidence="13" type="ORF">IMG5_199770</name>
</gene>
<evidence type="ECO:0000256" key="10">
    <source>
        <dbReference type="ARBA" id="ARBA00023273"/>
    </source>
</evidence>
<accession>G0R5M8</accession>
<dbReference type="Pfam" id="PF00400">
    <property type="entry name" value="WD40"/>
    <property type="match status" value="2"/>
</dbReference>
<keyword evidence="14" id="KW-1185">Reference proteome</keyword>
<dbReference type="InParanoid" id="G0R5M8"/>
<dbReference type="PANTHER" id="PTHR12442">
    <property type="entry name" value="DYNEIN INTERMEDIATE CHAIN"/>
    <property type="match status" value="1"/>
</dbReference>
<dbReference type="Pfam" id="PF02493">
    <property type="entry name" value="MORN"/>
    <property type="match status" value="2"/>
</dbReference>
<dbReference type="AlphaFoldDB" id="G0R5M8"/>
<comment type="similarity">
    <text evidence="2">Belongs to the dynein intermediate chain family.</text>
</comment>
<evidence type="ECO:0000313" key="13">
    <source>
        <dbReference type="EMBL" id="EGR27236.1"/>
    </source>
</evidence>
<evidence type="ECO:0000256" key="2">
    <source>
        <dbReference type="ARBA" id="ARBA00011059"/>
    </source>
</evidence>
<dbReference type="STRING" id="857967.G0R5M8"/>
<keyword evidence="5" id="KW-0493">Microtubule</keyword>
<keyword evidence="10" id="KW-0966">Cell projection</keyword>
<dbReference type="InterPro" id="IPR036322">
    <property type="entry name" value="WD40_repeat_dom_sf"/>
</dbReference>
<evidence type="ECO:0000256" key="9">
    <source>
        <dbReference type="ARBA" id="ARBA00023212"/>
    </source>
</evidence>
<keyword evidence="3" id="KW-0963">Cytoplasm</keyword>
<dbReference type="EMBL" id="GL984379">
    <property type="protein sequence ID" value="EGR27236.1"/>
    <property type="molecule type" value="Genomic_DNA"/>
</dbReference>
<evidence type="ECO:0000313" key="14">
    <source>
        <dbReference type="Proteomes" id="UP000008983"/>
    </source>
</evidence>
<reference evidence="13 14" key="1">
    <citation type="submission" date="2011-07" db="EMBL/GenBank/DDBJ databases">
        <authorList>
            <person name="Coyne R."/>
            <person name="Brami D."/>
            <person name="Johnson J."/>
            <person name="Hostetler J."/>
            <person name="Hannick L."/>
            <person name="Clark T."/>
            <person name="Cassidy-Hanley D."/>
            <person name="Inman J."/>
        </authorList>
    </citation>
    <scope>NUCLEOTIDE SEQUENCE [LARGE SCALE GENOMIC DNA]</scope>
    <source>
        <strain evidence="13 14">G5</strain>
    </source>
</reference>
<dbReference type="GO" id="GO:0045503">
    <property type="term" value="F:dynein light chain binding"/>
    <property type="evidence" value="ECO:0007669"/>
    <property type="project" value="TreeGrafter"/>
</dbReference>
<keyword evidence="8" id="KW-0505">Motor protein</keyword>
<dbReference type="GO" id="GO:0005874">
    <property type="term" value="C:microtubule"/>
    <property type="evidence" value="ECO:0007669"/>
    <property type="project" value="UniProtKB-KW"/>
</dbReference>
<dbReference type="eggNOG" id="KOG0229">
    <property type="taxonomic scope" value="Eukaryota"/>
</dbReference>
<organism evidence="13 14">
    <name type="scientific">Ichthyophthirius multifiliis</name>
    <name type="common">White spot disease agent</name>
    <name type="synonym">Ich</name>
    <dbReference type="NCBI Taxonomy" id="5932"/>
    <lineage>
        <taxon>Eukaryota</taxon>
        <taxon>Sar</taxon>
        <taxon>Alveolata</taxon>
        <taxon>Ciliophora</taxon>
        <taxon>Intramacronucleata</taxon>
        <taxon>Oligohymenophorea</taxon>
        <taxon>Hymenostomatida</taxon>
        <taxon>Ophryoglenina</taxon>
        <taxon>Ichthyophthirius</taxon>
    </lineage>
</organism>
<dbReference type="GO" id="GO:0036157">
    <property type="term" value="C:outer dynein arm"/>
    <property type="evidence" value="ECO:0007669"/>
    <property type="project" value="TreeGrafter"/>
</dbReference>
<dbReference type="PROSITE" id="PS50082">
    <property type="entry name" value="WD_REPEATS_2"/>
    <property type="match status" value="1"/>
</dbReference>
<feature type="compositionally biased region" description="Basic and acidic residues" evidence="12">
    <location>
        <begin position="632"/>
        <end position="643"/>
    </location>
</feature>
<proteinExistence type="inferred from homology"/>
<feature type="region of interest" description="Disordered" evidence="12">
    <location>
        <begin position="1"/>
        <end position="50"/>
    </location>
</feature>
<dbReference type="eggNOG" id="KOG1587">
    <property type="taxonomic scope" value="Eukaryota"/>
</dbReference>
<dbReference type="Proteomes" id="UP000008983">
    <property type="component" value="Unassembled WGS sequence"/>
</dbReference>
<comment type="subcellular location">
    <subcellularLocation>
        <location evidence="1">Cytoplasm</location>
        <location evidence="1">Cytoskeleton</location>
        <location evidence="1">Cilium axoneme</location>
    </subcellularLocation>
</comment>
<feature type="compositionally biased region" description="Acidic residues" evidence="12">
    <location>
        <begin position="38"/>
        <end position="49"/>
    </location>
</feature>
<dbReference type="GO" id="GO:0036158">
    <property type="term" value="P:outer dynein arm assembly"/>
    <property type="evidence" value="ECO:0007669"/>
    <property type="project" value="TreeGrafter"/>
</dbReference>
<keyword evidence="7" id="KW-0243">Dynein</keyword>
<dbReference type="Gene3D" id="2.20.110.10">
    <property type="entry name" value="Histone H3 K4-specific methyltransferase SET7/9 N-terminal domain"/>
    <property type="match status" value="1"/>
</dbReference>
<protein>
    <recommendedName>
        <fullName evidence="15">WD40-repeat-containing domain</fullName>
    </recommendedName>
</protein>